<feature type="transmembrane region" description="Helical" evidence="3">
    <location>
        <begin position="41"/>
        <end position="62"/>
    </location>
</feature>
<proteinExistence type="inferred from homology"/>
<evidence type="ECO:0000256" key="1">
    <source>
        <dbReference type="ARBA" id="ARBA00009186"/>
    </source>
</evidence>
<dbReference type="AlphaFoldDB" id="A0A5C7SA95"/>
<reference evidence="5 6" key="1">
    <citation type="submission" date="2018-09" db="EMBL/GenBank/DDBJ databases">
        <title>Metagenome Assembled Genomes from an Advanced Water Purification Facility.</title>
        <authorList>
            <person name="Stamps B.W."/>
            <person name="Spear J.R."/>
        </authorList>
    </citation>
    <scope>NUCLEOTIDE SEQUENCE [LARGE SCALE GENOMIC DNA]</scope>
    <source>
        <strain evidence="5">Bin_27_1</strain>
    </source>
</reference>
<dbReference type="InterPro" id="IPR003567">
    <property type="entry name" value="Cyt_c_biogenesis"/>
</dbReference>
<feature type="transmembrane region" description="Helical" evidence="3">
    <location>
        <begin position="485"/>
        <end position="504"/>
    </location>
</feature>
<evidence type="ECO:0000313" key="5">
    <source>
        <dbReference type="EMBL" id="TXH80289.1"/>
    </source>
</evidence>
<feature type="transmembrane region" description="Helical" evidence="3">
    <location>
        <begin position="444"/>
        <end position="465"/>
    </location>
</feature>
<feature type="transmembrane region" description="Helical" evidence="3">
    <location>
        <begin position="121"/>
        <end position="144"/>
    </location>
</feature>
<dbReference type="PANTHER" id="PTHR43653">
    <property type="entry name" value="CYTOCHROME C ASSEMBLY PROTEIN-RELATED"/>
    <property type="match status" value="1"/>
</dbReference>
<dbReference type="PRINTS" id="PR01410">
    <property type="entry name" value="CCBIOGENESIS"/>
</dbReference>
<protein>
    <submittedName>
        <fullName evidence="5">Cytochrome C biogenesis protein CcmF</fullName>
    </submittedName>
</protein>
<feature type="transmembrane region" description="Helical" evidence="3">
    <location>
        <begin position="207"/>
        <end position="224"/>
    </location>
</feature>
<dbReference type="GO" id="GO:0016020">
    <property type="term" value="C:membrane"/>
    <property type="evidence" value="ECO:0007669"/>
    <property type="project" value="InterPro"/>
</dbReference>
<evidence type="ECO:0000259" key="4">
    <source>
        <dbReference type="Pfam" id="PF01578"/>
    </source>
</evidence>
<dbReference type="Proteomes" id="UP000321192">
    <property type="component" value="Unassembled WGS sequence"/>
</dbReference>
<gene>
    <name evidence="5" type="ORF">E6Q80_18970</name>
</gene>
<keyword evidence="2" id="KW-0201">Cytochrome c-type biogenesis</keyword>
<dbReference type="Pfam" id="PF01578">
    <property type="entry name" value="Cytochrom_C_asm"/>
    <property type="match status" value="1"/>
</dbReference>
<feature type="transmembrane region" description="Helical" evidence="3">
    <location>
        <begin position="236"/>
        <end position="255"/>
    </location>
</feature>
<dbReference type="GO" id="GO:0015232">
    <property type="term" value="F:heme transmembrane transporter activity"/>
    <property type="evidence" value="ECO:0007669"/>
    <property type="project" value="InterPro"/>
</dbReference>
<keyword evidence="3" id="KW-0812">Transmembrane</keyword>
<dbReference type="InterPro" id="IPR002541">
    <property type="entry name" value="Cyt_c_assembly"/>
</dbReference>
<evidence type="ECO:0000256" key="3">
    <source>
        <dbReference type="SAM" id="Phobius"/>
    </source>
</evidence>
<feature type="transmembrane region" description="Helical" evidence="3">
    <location>
        <begin position="305"/>
        <end position="323"/>
    </location>
</feature>
<feature type="transmembrane region" description="Helical" evidence="3">
    <location>
        <begin position="516"/>
        <end position="538"/>
    </location>
</feature>
<accession>A0A5C7SA95</accession>
<feature type="transmembrane region" description="Helical" evidence="3">
    <location>
        <begin position="344"/>
        <end position="370"/>
    </location>
</feature>
<feature type="transmembrane region" description="Helical" evidence="3">
    <location>
        <begin position="267"/>
        <end position="285"/>
    </location>
</feature>
<feature type="transmembrane region" description="Helical" evidence="3">
    <location>
        <begin position="95"/>
        <end position="114"/>
    </location>
</feature>
<keyword evidence="3" id="KW-0472">Membrane</keyword>
<feature type="domain" description="Cytochrome c assembly protein" evidence="4">
    <location>
        <begin position="118"/>
        <end position="267"/>
    </location>
</feature>
<feature type="transmembrane region" description="Helical" evidence="3">
    <location>
        <begin position="164"/>
        <end position="186"/>
    </location>
</feature>
<dbReference type="PANTHER" id="PTHR43653:SF1">
    <property type="entry name" value="CYTOCHROME C-TYPE BIOGENESIS PROTEIN CCMF"/>
    <property type="match status" value="1"/>
</dbReference>
<feature type="transmembrane region" description="Helical" evidence="3">
    <location>
        <begin position="411"/>
        <end position="432"/>
    </location>
</feature>
<feature type="transmembrane region" description="Helical" evidence="3">
    <location>
        <begin position="683"/>
        <end position="706"/>
    </location>
</feature>
<dbReference type="GO" id="GO:0017004">
    <property type="term" value="P:cytochrome complex assembly"/>
    <property type="evidence" value="ECO:0007669"/>
    <property type="project" value="UniProtKB-KW"/>
</dbReference>
<dbReference type="GO" id="GO:0020037">
    <property type="term" value="F:heme binding"/>
    <property type="evidence" value="ECO:0007669"/>
    <property type="project" value="InterPro"/>
</dbReference>
<keyword evidence="3" id="KW-1133">Transmembrane helix</keyword>
<name>A0A5C7SA95_THASP</name>
<sequence>MLVAAATIALACRAELGAFVLAAAAALGAYAACRSTGRASALALSAALLWSCTLALGWHFAVDHFALRYVWLYSSTALPLHLKIANLWGGDEGTTLLLLACCASLAASGARAGLDCGRRSVAAAIVAAYGAVVLWLAPFAATPADWLAQSPSQGMNAHLMKPWMLFHAPLVIAAYAWVLALAGPALDALRGGQGKWPARARMRARRAWLLLTAGIGFGMLWAFEDAMYGQVWHWDPVQTAVFVLWCLLGAHLHGINGWGVGRRHWRMMPLAAVLAAAAVPCVMAVTRNPVLASSHRYVGAESWVAHGALGSALLVLALVAAFSGRGAGASLRQGGARSSAGLGLWLAQLCFLGAAAVAVVQLLLASAAAASGAPRPEEYKPFLAMLANLVSGGELEALRAAFEQWDVDGHVLARGLLPSLAGVGLAGGWYFFRRISVGAGRLSLLAALAVTGASAAWGGLMTRHYEGAGILSQQIVALLPQFDAVLAGCAYLALGGGAWTVFMVHRHGLRGIAPALPLLAIHAGVALALSGGLLATALNSYSQHEIVFDGAPSAWTRDRHGYAFRLVDLRVASAGDGGVGGAAGVHALTAIEARAPSGRTFDGETLYRDSRAPPERYDGPLRQICEMLDYRYARHMGRPGYLLDPLIDQGWEHAVQFWVSPAGVVEALAGRAGGRAVFVVVKVFPLISLLWSGLVLLLLGSAWLALAPPGGPARAEPGGGR</sequence>
<comment type="caution">
    <text evidence="5">The sequence shown here is derived from an EMBL/GenBank/DDBJ whole genome shotgun (WGS) entry which is preliminary data.</text>
</comment>
<evidence type="ECO:0000256" key="2">
    <source>
        <dbReference type="ARBA" id="ARBA00022748"/>
    </source>
</evidence>
<comment type="similarity">
    <text evidence="1">Belongs to the CcmF/CycK/Ccl1/NrfE/CcsA family.</text>
</comment>
<dbReference type="EMBL" id="SSFD01000316">
    <property type="protein sequence ID" value="TXH80289.1"/>
    <property type="molecule type" value="Genomic_DNA"/>
</dbReference>
<evidence type="ECO:0000313" key="6">
    <source>
        <dbReference type="Proteomes" id="UP000321192"/>
    </source>
</evidence>
<organism evidence="5 6">
    <name type="scientific">Thauera aminoaromatica</name>
    <dbReference type="NCBI Taxonomy" id="164330"/>
    <lineage>
        <taxon>Bacteria</taxon>
        <taxon>Pseudomonadati</taxon>
        <taxon>Pseudomonadota</taxon>
        <taxon>Betaproteobacteria</taxon>
        <taxon>Rhodocyclales</taxon>
        <taxon>Zoogloeaceae</taxon>
        <taxon>Thauera</taxon>
    </lineage>
</organism>